<evidence type="ECO:0000256" key="4">
    <source>
        <dbReference type="ARBA" id="ARBA00022475"/>
    </source>
</evidence>
<feature type="compositionally biased region" description="Acidic residues" evidence="12">
    <location>
        <begin position="37"/>
        <end position="46"/>
    </location>
</feature>
<feature type="compositionally biased region" description="Low complexity" evidence="12">
    <location>
        <begin position="99"/>
        <end position="109"/>
    </location>
</feature>
<evidence type="ECO:0000313" key="13">
    <source>
        <dbReference type="EMBL" id="EHB03661.1"/>
    </source>
</evidence>
<accession>G5B317</accession>
<feature type="non-terminal residue" evidence="13">
    <location>
        <position position="1"/>
    </location>
</feature>
<organism evidence="13 14">
    <name type="scientific">Heterocephalus glaber</name>
    <name type="common">Naked mole rat</name>
    <dbReference type="NCBI Taxonomy" id="10181"/>
    <lineage>
        <taxon>Eukaryota</taxon>
        <taxon>Metazoa</taxon>
        <taxon>Chordata</taxon>
        <taxon>Craniata</taxon>
        <taxon>Vertebrata</taxon>
        <taxon>Euteleostomi</taxon>
        <taxon>Mammalia</taxon>
        <taxon>Eutheria</taxon>
        <taxon>Euarchontoglires</taxon>
        <taxon>Glires</taxon>
        <taxon>Rodentia</taxon>
        <taxon>Hystricomorpha</taxon>
        <taxon>Bathyergidae</taxon>
        <taxon>Heterocephalus</taxon>
    </lineage>
</organism>
<evidence type="ECO:0000313" key="14">
    <source>
        <dbReference type="Proteomes" id="UP000006813"/>
    </source>
</evidence>
<dbReference type="GO" id="GO:0098797">
    <property type="term" value="C:plasma membrane protein complex"/>
    <property type="evidence" value="ECO:0007669"/>
    <property type="project" value="TreeGrafter"/>
</dbReference>
<evidence type="ECO:0000256" key="6">
    <source>
        <dbReference type="ARBA" id="ARBA00022692"/>
    </source>
</evidence>
<dbReference type="PANTHER" id="PTHR16795">
    <property type="entry name" value="LIMBIN/ELLIS-VAN CREVELD PROTEIN"/>
    <property type="match status" value="1"/>
</dbReference>
<feature type="region of interest" description="Disordered" evidence="12">
    <location>
        <begin position="740"/>
        <end position="766"/>
    </location>
</feature>
<keyword evidence="7" id="KW-1133">Transmembrane helix</keyword>
<keyword evidence="6" id="KW-0812">Transmembrane</keyword>
<dbReference type="GO" id="GO:0060170">
    <property type="term" value="C:ciliary membrane"/>
    <property type="evidence" value="ECO:0007669"/>
    <property type="project" value="UniProtKB-SubCell"/>
</dbReference>
<dbReference type="EMBL" id="JH168156">
    <property type="protein sequence ID" value="EHB03661.1"/>
    <property type="molecule type" value="Genomic_DNA"/>
</dbReference>
<comment type="subcellular location">
    <subcellularLocation>
        <location evidence="2">Cell membrane</location>
        <topology evidence="2">Single-pass membrane protein</topology>
    </subcellularLocation>
    <subcellularLocation>
        <location evidence="3">Cell projection</location>
        <location evidence="3">Cilium membrane</location>
    </subcellularLocation>
    <subcellularLocation>
        <location evidence="1">Cytoplasm</location>
        <location evidence="1">Cytoskeleton</location>
        <location evidence="1">Cilium basal body</location>
    </subcellularLocation>
</comment>
<keyword evidence="10" id="KW-0966">Cell projection</keyword>
<dbReference type="FunCoup" id="G5B317">
    <property type="interactions" value="103"/>
</dbReference>
<evidence type="ECO:0000256" key="11">
    <source>
        <dbReference type="SAM" id="Coils"/>
    </source>
</evidence>
<evidence type="ECO:0000256" key="9">
    <source>
        <dbReference type="ARBA" id="ARBA00023212"/>
    </source>
</evidence>
<feature type="compositionally biased region" description="Basic residues" evidence="12">
    <location>
        <begin position="893"/>
        <end position="903"/>
    </location>
</feature>
<sequence>KDDTRCLLKNLEPDAQSPSEAGSPSSKRKKRETQMPQDEEAVEECEPPFNSNITAFAMKAKVIYPINQKFRPLADGSSNPSLHETLKPTALPHQPGGPSPSSSLGSLSPAEKEDCSSSCSSEDRLLCRAFLRVGSFPEVLACESADIELCIYNLHLKDMKLLDAALRQEQHMMFIQIFKLCLLDLLPKKSDDELHQKILSKQEHDLEELEKGLQVKLSNMEMLGTSDSGYISLADVEKKERESSEHLMDHMEAFWKQMENIQHFLVDQFKCSSTKARQLTMTLTERMIVAEELLQQSQDLQTLDTLERTLGRVHMAKLVECLRMQIQEETKCHLAAMSHSLELLAVQGMLSGQQKEELLAQQHKAFWEEAEHFSREFIQRSKALVQASLARQAEEAARLTLAHEEERRSFLATSLPVPDPEDFLKDFHEVLEQQRLMQRDLEEEEEVRATEAAAAFCQELYHSTVDTFQQFVDTLFLQTLPGVSGLHRTECESLRQVTQEEAARQLGHSDRFRRQQWGLLQDLLEQDRQGWLEDGALSAVLQAQLREEQESAVRGARGRGPALREGPQLALDTQLANKCSSLGREEKSAGTWAQLLPGGRLFRPAPRPSPCLQEARVREEAGRLEEDAQRTRMQLQLQLLAEAQDARQRLQGHTERAAGQALLAHARNAATRSRAKNRDDFKRTLVETAAESVYVTRASAGRLVQTYYQRAGRLAQEHEERTLEQLKTLQGERIDSYKLQKKQELSEPSPGSQAAGSGPQGLPQRVLSRQQSFRARFTAHQRLRLDAQRQKARALDQLETQLEAQLQESEQTFVTELAALARVPLVDNKPVSSKRGQPEKPLRTKRKKPPPRDRGDLGSPTDDDPASVDPTSGSPSSRRRSQQESDTGDGTRARKVLRKRNDL</sequence>
<keyword evidence="9" id="KW-0206">Cytoskeleton</keyword>
<dbReference type="Proteomes" id="UP000006813">
    <property type="component" value="Unassembled WGS sequence"/>
</dbReference>
<feature type="region of interest" description="Disordered" evidence="12">
    <location>
        <begin position="74"/>
        <end position="113"/>
    </location>
</feature>
<keyword evidence="8" id="KW-0472">Membrane</keyword>
<dbReference type="GO" id="GO:0007224">
    <property type="term" value="P:smoothened signaling pathway"/>
    <property type="evidence" value="ECO:0007669"/>
    <property type="project" value="InterPro"/>
</dbReference>
<feature type="region of interest" description="Disordered" evidence="12">
    <location>
        <begin position="1"/>
        <end position="47"/>
    </location>
</feature>
<feature type="coiled-coil region" evidence="11">
    <location>
        <begin position="785"/>
        <end position="812"/>
    </location>
</feature>
<evidence type="ECO:0000256" key="10">
    <source>
        <dbReference type="ARBA" id="ARBA00023273"/>
    </source>
</evidence>
<evidence type="ECO:0000256" key="2">
    <source>
        <dbReference type="ARBA" id="ARBA00004162"/>
    </source>
</evidence>
<dbReference type="AlphaFoldDB" id="G5B317"/>
<evidence type="ECO:0000256" key="3">
    <source>
        <dbReference type="ARBA" id="ARBA00004309"/>
    </source>
</evidence>
<dbReference type="eggNOG" id="ENOG502QUDD">
    <property type="taxonomic scope" value="Eukaryota"/>
</dbReference>
<keyword evidence="5" id="KW-0963">Cytoplasm</keyword>
<keyword evidence="11" id="KW-0175">Coiled coil</keyword>
<dbReference type="InParanoid" id="G5B317"/>
<evidence type="ECO:0000256" key="1">
    <source>
        <dbReference type="ARBA" id="ARBA00004120"/>
    </source>
</evidence>
<gene>
    <name evidence="13" type="ORF">GW7_14550</name>
</gene>
<dbReference type="InterPro" id="IPR026501">
    <property type="entry name" value="Limbin/EVC"/>
</dbReference>
<evidence type="ECO:0000256" key="12">
    <source>
        <dbReference type="SAM" id="MobiDB-lite"/>
    </source>
</evidence>
<evidence type="ECO:0000256" key="7">
    <source>
        <dbReference type="ARBA" id="ARBA00022989"/>
    </source>
</evidence>
<dbReference type="STRING" id="10181.G5B317"/>
<name>G5B317_HETGA</name>
<keyword evidence="4" id="KW-1003">Cell membrane</keyword>
<proteinExistence type="predicted"/>
<feature type="region of interest" description="Disordered" evidence="12">
    <location>
        <begin position="828"/>
        <end position="903"/>
    </location>
</feature>
<feature type="compositionally biased region" description="Polar residues" evidence="12">
    <location>
        <begin position="16"/>
        <end position="25"/>
    </location>
</feature>
<reference evidence="13 14" key="1">
    <citation type="journal article" date="2011" name="Nature">
        <title>Genome sequencing reveals insights into physiology and longevity of the naked mole rat.</title>
        <authorList>
            <person name="Kim E.B."/>
            <person name="Fang X."/>
            <person name="Fushan A.A."/>
            <person name="Huang Z."/>
            <person name="Lobanov A.V."/>
            <person name="Han L."/>
            <person name="Marino S.M."/>
            <person name="Sun X."/>
            <person name="Turanov A.A."/>
            <person name="Yang P."/>
            <person name="Yim S.H."/>
            <person name="Zhao X."/>
            <person name="Kasaikina M.V."/>
            <person name="Stoletzki N."/>
            <person name="Peng C."/>
            <person name="Polak P."/>
            <person name="Xiong Z."/>
            <person name="Kiezun A."/>
            <person name="Zhu Y."/>
            <person name="Chen Y."/>
            <person name="Kryukov G.V."/>
            <person name="Zhang Q."/>
            <person name="Peshkin L."/>
            <person name="Yang L."/>
            <person name="Bronson R.T."/>
            <person name="Buffenstein R."/>
            <person name="Wang B."/>
            <person name="Han C."/>
            <person name="Li Q."/>
            <person name="Chen L."/>
            <person name="Zhao W."/>
            <person name="Sunyaev S.R."/>
            <person name="Park T.J."/>
            <person name="Zhang G."/>
            <person name="Wang J."/>
            <person name="Gladyshev V.N."/>
        </authorList>
    </citation>
    <scope>NUCLEOTIDE SEQUENCE [LARGE SCALE GENOMIC DNA]</scope>
</reference>
<protein>
    <submittedName>
        <fullName evidence="13">Ellis-van Creveld syndrome protein</fullName>
    </submittedName>
</protein>
<dbReference type="PANTHER" id="PTHR16795:SF13">
    <property type="entry name" value="EVC COMPLEX MEMBER EVC"/>
    <property type="match status" value="1"/>
</dbReference>
<evidence type="ECO:0000256" key="5">
    <source>
        <dbReference type="ARBA" id="ARBA00022490"/>
    </source>
</evidence>
<evidence type="ECO:0000256" key="8">
    <source>
        <dbReference type="ARBA" id="ARBA00023136"/>
    </source>
</evidence>